<dbReference type="EMBL" id="JAEUAW010000013">
    <property type="protein sequence ID" value="MBW9095087.1"/>
    <property type="molecule type" value="Genomic_DNA"/>
</dbReference>
<organism evidence="3 4">
    <name type="scientific">Microbacterium jejuense</name>
    <dbReference type="NCBI Taxonomy" id="1263637"/>
    <lineage>
        <taxon>Bacteria</taxon>
        <taxon>Bacillati</taxon>
        <taxon>Actinomycetota</taxon>
        <taxon>Actinomycetes</taxon>
        <taxon>Micrococcales</taxon>
        <taxon>Microbacteriaceae</taxon>
        <taxon>Microbacterium</taxon>
    </lineage>
</organism>
<evidence type="ECO:0000256" key="1">
    <source>
        <dbReference type="SAM" id="MobiDB-lite"/>
    </source>
</evidence>
<feature type="transmembrane region" description="Helical" evidence="2">
    <location>
        <begin position="94"/>
        <end position="116"/>
    </location>
</feature>
<feature type="transmembrane region" description="Helical" evidence="2">
    <location>
        <begin position="123"/>
        <end position="144"/>
    </location>
</feature>
<evidence type="ECO:0000256" key="2">
    <source>
        <dbReference type="SAM" id="Phobius"/>
    </source>
</evidence>
<feature type="transmembrane region" description="Helical" evidence="2">
    <location>
        <begin position="156"/>
        <end position="178"/>
    </location>
</feature>
<proteinExistence type="predicted"/>
<evidence type="ECO:0000313" key="4">
    <source>
        <dbReference type="Proteomes" id="UP001196843"/>
    </source>
</evidence>
<sequence length="184" mass="19550">MPQPGDHPGPGATPHHPHKRPAFEPAERLLRRPEHDPGMRRPASTVAGAVLVLLRAAAGLLVIAGLAVQWPAILADPDVDLALDGVSEAEAGQWALWVIVAVGGLIVVLDIAFAAFVLRGSNVARVAVMLISTVSISTTFVGWWAQGQEIHVDETFVSLALDILVLLALSSRSAAAYARRNEQR</sequence>
<evidence type="ECO:0008006" key="5">
    <source>
        <dbReference type="Google" id="ProtNLM"/>
    </source>
</evidence>
<keyword evidence="2" id="KW-1133">Transmembrane helix</keyword>
<keyword evidence="4" id="KW-1185">Reference proteome</keyword>
<keyword evidence="2" id="KW-0472">Membrane</keyword>
<protein>
    <recommendedName>
        <fullName evidence="5">DUF2127 domain-containing protein</fullName>
    </recommendedName>
</protein>
<comment type="caution">
    <text evidence="3">The sequence shown here is derived from an EMBL/GenBank/DDBJ whole genome shotgun (WGS) entry which is preliminary data.</text>
</comment>
<accession>A0ABS7HQ41</accession>
<feature type="region of interest" description="Disordered" evidence="1">
    <location>
        <begin position="1"/>
        <end position="20"/>
    </location>
</feature>
<dbReference type="Proteomes" id="UP001196843">
    <property type="component" value="Unassembled WGS sequence"/>
</dbReference>
<keyword evidence="2" id="KW-0812">Transmembrane</keyword>
<name>A0ABS7HQ41_9MICO</name>
<feature type="transmembrane region" description="Helical" evidence="2">
    <location>
        <begin position="49"/>
        <end position="74"/>
    </location>
</feature>
<evidence type="ECO:0000313" key="3">
    <source>
        <dbReference type="EMBL" id="MBW9095087.1"/>
    </source>
</evidence>
<reference evidence="3 4" key="1">
    <citation type="journal article" date="2021" name="MBio">
        <title>Poor Competitiveness of Bradyrhizobium in Pigeon Pea Root Colonization in Indian Soils.</title>
        <authorList>
            <person name="Chalasani D."/>
            <person name="Basu A."/>
            <person name="Pullabhotla S.V.S.R.N."/>
            <person name="Jorrin B."/>
            <person name="Neal A.L."/>
            <person name="Poole P.S."/>
            <person name="Podile A.R."/>
            <person name="Tkacz A."/>
        </authorList>
    </citation>
    <scope>NUCLEOTIDE SEQUENCE [LARGE SCALE GENOMIC DNA]</scope>
    <source>
        <strain evidence="3 4">HU14</strain>
    </source>
</reference>
<gene>
    <name evidence="3" type="ORF">JNB62_15480</name>
</gene>